<feature type="region of interest" description="Disordered" evidence="1">
    <location>
        <begin position="12"/>
        <end position="37"/>
    </location>
</feature>
<sequence>MNIVKGVADLIRRTSGGPTGESTSGIQPERFSPPSPNIRFSEEGDEGVLCALWKRYENSSDKVEKKKLFNVFIKQFIIVFKNWEPVNCGQLPEAPAATAQPAEYLLQFDDIVVGCFAGHPAEIIRMLIEEVTQLTTSVSELNTSVVRPSMDLPEAFTSMNITSEAFPVLDALKIVTRSMHNCRVFGYYGGIQKLTALMKGVVIQLKTITGALSGDESFSNFTVEKTGLLQRILVYVVSTMCSFIDLSSNVNEKAQLYSNTREFSVPRNGASPSDPTSSLKVPFSETRLNWYNKAVVSVMEAGGLNWLVELLRVIRRLSMKEQGTDISLQYLTLRTLYLALSENPRGQSHFKSIGGLEVLLDGLGLPSINVLLLKNTTHVDVKGYFLLNLHLMIHVCFDILSKLIAC</sequence>
<proteinExistence type="predicted"/>
<evidence type="ECO:0000313" key="2">
    <source>
        <dbReference type="EMBL" id="KAH7567644.1"/>
    </source>
</evidence>
<evidence type="ECO:0000256" key="1">
    <source>
        <dbReference type="SAM" id="MobiDB-lite"/>
    </source>
</evidence>
<name>A0ABQ8HTM2_9ROSI</name>
<evidence type="ECO:0000313" key="3">
    <source>
        <dbReference type="Proteomes" id="UP000827721"/>
    </source>
</evidence>
<accession>A0ABQ8HTM2</accession>
<comment type="caution">
    <text evidence="2">The sequence shown here is derived from an EMBL/GenBank/DDBJ whole genome shotgun (WGS) entry which is preliminary data.</text>
</comment>
<keyword evidence="3" id="KW-1185">Reference proteome</keyword>
<protein>
    <submittedName>
        <fullName evidence="2">Uncharacterized protein</fullName>
    </submittedName>
</protein>
<reference evidence="2 3" key="1">
    <citation type="submission" date="2021-02" db="EMBL/GenBank/DDBJ databases">
        <title>Plant Genome Project.</title>
        <authorList>
            <person name="Zhang R.-G."/>
        </authorList>
    </citation>
    <scope>NUCLEOTIDE SEQUENCE [LARGE SCALE GENOMIC DNA]</scope>
    <source>
        <tissue evidence="2">Leaves</tissue>
    </source>
</reference>
<feature type="compositionally biased region" description="Low complexity" evidence="1">
    <location>
        <begin position="14"/>
        <end position="25"/>
    </location>
</feature>
<organism evidence="2 3">
    <name type="scientific">Xanthoceras sorbifolium</name>
    <dbReference type="NCBI Taxonomy" id="99658"/>
    <lineage>
        <taxon>Eukaryota</taxon>
        <taxon>Viridiplantae</taxon>
        <taxon>Streptophyta</taxon>
        <taxon>Embryophyta</taxon>
        <taxon>Tracheophyta</taxon>
        <taxon>Spermatophyta</taxon>
        <taxon>Magnoliopsida</taxon>
        <taxon>eudicotyledons</taxon>
        <taxon>Gunneridae</taxon>
        <taxon>Pentapetalae</taxon>
        <taxon>rosids</taxon>
        <taxon>malvids</taxon>
        <taxon>Sapindales</taxon>
        <taxon>Sapindaceae</taxon>
        <taxon>Xanthoceroideae</taxon>
        <taxon>Xanthoceras</taxon>
    </lineage>
</organism>
<dbReference type="Proteomes" id="UP000827721">
    <property type="component" value="Unassembled WGS sequence"/>
</dbReference>
<gene>
    <name evidence="2" type="ORF">JRO89_XS07G0111400</name>
</gene>
<dbReference type="EMBL" id="JAFEMO010000007">
    <property type="protein sequence ID" value="KAH7567644.1"/>
    <property type="molecule type" value="Genomic_DNA"/>
</dbReference>